<protein>
    <recommendedName>
        <fullName evidence="3">Transposase IS4-like domain-containing protein</fullName>
    </recommendedName>
</protein>
<organism evidence="1 2">
    <name type="scientific">Forsythia ovata</name>
    <dbReference type="NCBI Taxonomy" id="205694"/>
    <lineage>
        <taxon>Eukaryota</taxon>
        <taxon>Viridiplantae</taxon>
        <taxon>Streptophyta</taxon>
        <taxon>Embryophyta</taxon>
        <taxon>Tracheophyta</taxon>
        <taxon>Spermatophyta</taxon>
        <taxon>Magnoliopsida</taxon>
        <taxon>eudicotyledons</taxon>
        <taxon>Gunneridae</taxon>
        <taxon>Pentapetalae</taxon>
        <taxon>asterids</taxon>
        <taxon>lamiids</taxon>
        <taxon>Lamiales</taxon>
        <taxon>Oleaceae</taxon>
        <taxon>Forsythieae</taxon>
        <taxon>Forsythia</taxon>
    </lineage>
</organism>
<evidence type="ECO:0000313" key="1">
    <source>
        <dbReference type="EMBL" id="KAL2537512.1"/>
    </source>
</evidence>
<comment type="caution">
    <text evidence="1">The sequence shown here is derived from an EMBL/GenBank/DDBJ whole genome shotgun (WGS) entry which is preliminary data.</text>
</comment>
<sequence length="100" mass="11910">MKIRGMKTTIASYIIVENRFRIENAFSELKEEENERLHSRKELTSTRMTFREQSAWSHNMKRMKLDLNLQSTSVFGATTEHYYHKHQLLTGHYFHTSIGC</sequence>
<name>A0ABD1VJJ9_9LAMI</name>
<reference evidence="2" key="1">
    <citation type="submission" date="2024-07" db="EMBL/GenBank/DDBJ databases">
        <title>Two chromosome-level genome assemblies of Korean endemic species Abeliophyllum distichum and Forsythia ovata (Oleaceae).</title>
        <authorList>
            <person name="Jang H."/>
        </authorList>
    </citation>
    <scope>NUCLEOTIDE SEQUENCE [LARGE SCALE GENOMIC DNA]</scope>
</reference>
<accession>A0ABD1VJJ9</accession>
<evidence type="ECO:0008006" key="3">
    <source>
        <dbReference type="Google" id="ProtNLM"/>
    </source>
</evidence>
<evidence type="ECO:0000313" key="2">
    <source>
        <dbReference type="Proteomes" id="UP001604277"/>
    </source>
</evidence>
<dbReference type="EMBL" id="JBFOLJ010000005">
    <property type="protein sequence ID" value="KAL2537512.1"/>
    <property type="molecule type" value="Genomic_DNA"/>
</dbReference>
<dbReference type="AlphaFoldDB" id="A0ABD1VJJ9"/>
<keyword evidence="2" id="KW-1185">Reference proteome</keyword>
<gene>
    <name evidence="1" type="ORF">Fot_18903</name>
</gene>
<dbReference type="Proteomes" id="UP001604277">
    <property type="component" value="Unassembled WGS sequence"/>
</dbReference>
<proteinExistence type="predicted"/>